<gene>
    <name evidence="6" type="ORF">UFOPK1889_00655</name>
</gene>
<feature type="transmembrane region" description="Helical" evidence="5">
    <location>
        <begin position="57"/>
        <end position="79"/>
    </location>
</feature>
<feature type="transmembrane region" description="Helical" evidence="5">
    <location>
        <begin position="242"/>
        <end position="259"/>
    </location>
</feature>
<dbReference type="AlphaFoldDB" id="A0A6J6I211"/>
<evidence type="ECO:0000256" key="1">
    <source>
        <dbReference type="ARBA" id="ARBA00004141"/>
    </source>
</evidence>
<feature type="transmembrane region" description="Helical" evidence="5">
    <location>
        <begin position="214"/>
        <end position="236"/>
    </location>
</feature>
<feature type="transmembrane region" description="Helical" evidence="5">
    <location>
        <begin position="85"/>
        <end position="102"/>
    </location>
</feature>
<dbReference type="PANTHER" id="PTHR43701">
    <property type="entry name" value="MEMBRANE TRANSPORTER PROTEIN MJ0441-RELATED"/>
    <property type="match status" value="1"/>
</dbReference>
<evidence type="ECO:0000256" key="5">
    <source>
        <dbReference type="SAM" id="Phobius"/>
    </source>
</evidence>
<protein>
    <submittedName>
        <fullName evidence="6">Unannotated protein</fullName>
    </submittedName>
</protein>
<dbReference type="EMBL" id="CAEZUZ010000091">
    <property type="protein sequence ID" value="CAB4617474.1"/>
    <property type="molecule type" value="Genomic_DNA"/>
</dbReference>
<dbReference type="Pfam" id="PF01925">
    <property type="entry name" value="TauE"/>
    <property type="match status" value="2"/>
</dbReference>
<dbReference type="GO" id="GO:0016020">
    <property type="term" value="C:membrane"/>
    <property type="evidence" value="ECO:0007669"/>
    <property type="project" value="UniProtKB-SubCell"/>
</dbReference>
<reference evidence="6" key="1">
    <citation type="submission" date="2020-05" db="EMBL/GenBank/DDBJ databases">
        <authorList>
            <person name="Chiriac C."/>
            <person name="Salcher M."/>
            <person name="Ghai R."/>
            <person name="Kavagutti S V."/>
        </authorList>
    </citation>
    <scope>NUCLEOTIDE SEQUENCE</scope>
</reference>
<keyword evidence="2 5" id="KW-0812">Transmembrane</keyword>
<dbReference type="PANTHER" id="PTHR43701:SF2">
    <property type="entry name" value="MEMBRANE TRANSPORTER PROTEIN YJNA-RELATED"/>
    <property type="match status" value="1"/>
</dbReference>
<dbReference type="InterPro" id="IPR051598">
    <property type="entry name" value="TSUP/Inactive_protease-like"/>
</dbReference>
<name>A0A6J6I211_9ZZZZ</name>
<evidence type="ECO:0000256" key="3">
    <source>
        <dbReference type="ARBA" id="ARBA00022989"/>
    </source>
</evidence>
<feature type="transmembrane region" description="Helical" evidence="5">
    <location>
        <begin position="147"/>
        <end position="173"/>
    </location>
</feature>
<evidence type="ECO:0000313" key="6">
    <source>
        <dbReference type="EMBL" id="CAB4617474.1"/>
    </source>
</evidence>
<dbReference type="InterPro" id="IPR002781">
    <property type="entry name" value="TM_pro_TauE-like"/>
</dbReference>
<sequence length="272" mass="28099">MWLWEDSPVNSPSAGPRFQTILFVGIAAGFLSGMFGVGGGILIVPGLVLVAKMDQRVAHGTSLAAVLPISASSLVSYWAHDHVDWRVGACLAVGALAGAVLGTKLLHVLPHRTLAIAFSGILVVTAIKLFLPFTSLPVREVLTVGSITALVAIGVATGILAGLLGVGGGIVMVPAMMMLLQMPSALAKGTSVAVIIPTSIMGTYRNRKSLNVDFRAAATLGLGGIFSAMAGGWISARMSDTVSNVLFATLLLVVAIRLIRQIRADDKAGVVH</sequence>
<feature type="transmembrane region" description="Helical" evidence="5">
    <location>
        <begin position="114"/>
        <end position="135"/>
    </location>
</feature>
<accession>A0A6J6I211</accession>
<keyword evidence="3 5" id="KW-1133">Transmembrane helix</keyword>
<keyword evidence="4 5" id="KW-0472">Membrane</keyword>
<evidence type="ECO:0000256" key="2">
    <source>
        <dbReference type="ARBA" id="ARBA00022692"/>
    </source>
</evidence>
<organism evidence="6">
    <name type="scientific">freshwater metagenome</name>
    <dbReference type="NCBI Taxonomy" id="449393"/>
    <lineage>
        <taxon>unclassified sequences</taxon>
        <taxon>metagenomes</taxon>
        <taxon>ecological metagenomes</taxon>
    </lineage>
</organism>
<proteinExistence type="predicted"/>
<comment type="subcellular location">
    <subcellularLocation>
        <location evidence="1">Membrane</location>
        <topology evidence="1">Multi-pass membrane protein</topology>
    </subcellularLocation>
</comment>
<evidence type="ECO:0000256" key="4">
    <source>
        <dbReference type="ARBA" id="ARBA00023136"/>
    </source>
</evidence>
<feature type="transmembrane region" description="Helical" evidence="5">
    <location>
        <begin position="20"/>
        <end position="50"/>
    </location>
</feature>